<reference evidence="1" key="2">
    <citation type="journal article" date="2015" name="Fish Shellfish Immunol.">
        <title>Early steps in the European eel (Anguilla anguilla)-Vibrio vulnificus interaction in the gills: Role of the RtxA13 toxin.</title>
        <authorList>
            <person name="Callol A."/>
            <person name="Pajuelo D."/>
            <person name="Ebbesson L."/>
            <person name="Teles M."/>
            <person name="MacKenzie S."/>
            <person name="Amaro C."/>
        </authorList>
    </citation>
    <scope>NUCLEOTIDE SEQUENCE</scope>
</reference>
<sequence>MKLKGLLGVQNQSLTLLFQVYTFPLLHICHVEWHFSDHKKTIWQ</sequence>
<reference evidence="1" key="1">
    <citation type="submission" date="2014-11" db="EMBL/GenBank/DDBJ databases">
        <authorList>
            <person name="Amaro Gonzalez C."/>
        </authorList>
    </citation>
    <scope>NUCLEOTIDE SEQUENCE</scope>
</reference>
<dbReference type="AlphaFoldDB" id="A0A0E9SD99"/>
<accession>A0A0E9SD99</accession>
<dbReference type="EMBL" id="GBXM01069336">
    <property type="protein sequence ID" value="JAH39241.1"/>
    <property type="molecule type" value="Transcribed_RNA"/>
</dbReference>
<name>A0A0E9SD99_ANGAN</name>
<proteinExistence type="predicted"/>
<evidence type="ECO:0000313" key="1">
    <source>
        <dbReference type="EMBL" id="JAH39241.1"/>
    </source>
</evidence>
<protein>
    <submittedName>
        <fullName evidence="1">Uncharacterized protein</fullName>
    </submittedName>
</protein>
<organism evidence="1">
    <name type="scientific">Anguilla anguilla</name>
    <name type="common">European freshwater eel</name>
    <name type="synonym">Muraena anguilla</name>
    <dbReference type="NCBI Taxonomy" id="7936"/>
    <lineage>
        <taxon>Eukaryota</taxon>
        <taxon>Metazoa</taxon>
        <taxon>Chordata</taxon>
        <taxon>Craniata</taxon>
        <taxon>Vertebrata</taxon>
        <taxon>Euteleostomi</taxon>
        <taxon>Actinopterygii</taxon>
        <taxon>Neopterygii</taxon>
        <taxon>Teleostei</taxon>
        <taxon>Anguilliformes</taxon>
        <taxon>Anguillidae</taxon>
        <taxon>Anguilla</taxon>
    </lineage>
</organism>